<dbReference type="eggNOG" id="COG0456">
    <property type="taxonomic scope" value="Bacteria"/>
</dbReference>
<proteinExistence type="predicted"/>
<organism evidence="1 2">
    <name type="scientific">Cytobacillus firmus DS1</name>
    <dbReference type="NCBI Taxonomy" id="1307436"/>
    <lineage>
        <taxon>Bacteria</taxon>
        <taxon>Bacillati</taxon>
        <taxon>Bacillota</taxon>
        <taxon>Bacilli</taxon>
        <taxon>Bacillales</taxon>
        <taxon>Bacillaceae</taxon>
        <taxon>Cytobacillus</taxon>
    </lineage>
</organism>
<sequence>MLHSRLTAIKNPDGNPMGVEIIRIGRTTAFTVRNIPGPSFNLVKGFNEADAEALNQIINFYQGKEIPIRLEITPSNGSSNLLKMLHQRGN</sequence>
<evidence type="ECO:0000313" key="2">
    <source>
        <dbReference type="Proteomes" id="UP000019270"/>
    </source>
</evidence>
<dbReference type="AlphaFoldDB" id="W7L7W5"/>
<protein>
    <submittedName>
        <fullName evidence="1">Acetyltransferase</fullName>
    </submittedName>
</protein>
<dbReference type="RefSeq" id="WP_235192232.1">
    <property type="nucleotide sequence ID" value="NZ_APVL01000006.1"/>
</dbReference>
<name>W7L7W5_CYTFI</name>
<evidence type="ECO:0000313" key="1">
    <source>
        <dbReference type="EMBL" id="EWG11326.1"/>
    </source>
</evidence>
<dbReference type="EMBL" id="APVL01000006">
    <property type="protein sequence ID" value="EWG11326.1"/>
    <property type="molecule type" value="Genomic_DNA"/>
</dbReference>
<keyword evidence="1" id="KW-0808">Transferase</keyword>
<accession>W7L7W5</accession>
<dbReference type="PATRIC" id="fig|1307436.3.peg.2114"/>
<reference evidence="2" key="1">
    <citation type="submission" date="2013-03" db="EMBL/GenBank/DDBJ databases">
        <title>Draft genome sequence of Bacillus firmus DS1.</title>
        <authorList>
            <person name="Peng D."/>
            <person name="Zhu L."/>
            <person name="Sun M."/>
        </authorList>
    </citation>
    <scope>NUCLEOTIDE SEQUENCE [LARGE SCALE GENOMIC DNA]</scope>
    <source>
        <strain evidence="2">DS1</strain>
    </source>
</reference>
<comment type="caution">
    <text evidence="1">The sequence shown here is derived from an EMBL/GenBank/DDBJ whole genome shotgun (WGS) entry which is preliminary data.</text>
</comment>
<reference evidence="1 2" key="2">
    <citation type="journal article" date="2016" name="Sci. Rep.">
        <title>A novel serine protease, Sep1, from Bacillus firmus DS-1 has nematicidal activity and degrades multiple intestinal-associated nematode proteins.</title>
        <authorList>
            <person name="Geng C."/>
            <person name="Nie X."/>
            <person name="Tang Z."/>
            <person name="Zhang Y."/>
            <person name="Lin J."/>
            <person name="Sun M."/>
            <person name="Peng D."/>
        </authorList>
    </citation>
    <scope>NUCLEOTIDE SEQUENCE [LARGE SCALE GENOMIC DNA]</scope>
    <source>
        <strain evidence="1 2">DS1</strain>
    </source>
</reference>
<dbReference type="GO" id="GO:0016740">
    <property type="term" value="F:transferase activity"/>
    <property type="evidence" value="ECO:0007669"/>
    <property type="project" value="UniProtKB-KW"/>
</dbReference>
<dbReference type="Proteomes" id="UP000019270">
    <property type="component" value="Unassembled WGS sequence"/>
</dbReference>
<gene>
    <name evidence="1" type="ORF">PBF_09887</name>
</gene>